<evidence type="ECO:0000313" key="12">
    <source>
        <dbReference type="Proteomes" id="UP000823862"/>
    </source>
</evidence>
<feature type="chain" id="PRO_5038789256" evidence="9">
    <location>
        <begin position="22"/>
        <end position="848"/>
    </location>
</feature>
<dbReference type="EMBL" id="DWZI01000011">
    <property type="protein sequence ID" value="HJA84977.1"/>
    <property type="molecule type" value="Genomic_DNA"/>
</dbReference>
<evidence type="ECO:0000256" key="6">
    <source>
        <dbReference type="ARBA" id="ARBA00023237"/>
    </source>
</evidence>
<protein>
    <submittedName>
        <fullName evidence="11">TonB-dependent receptor</fullName>
    </submittedName>
</protein>
<proteinExistence type="inferred from homology"/>
<evidence type="ECO:0000259" key="10">
    <source>
        <dbReference type="Pfam" id="PF14905"/>
    </source>
</evidence>
<dbReference type="Gene3D" id="2.40.170.20">
    <property type="entry name" value="TonB-dependent receptor, beta-barrel domain"/>
    <property type="match status" value="1"/>
</dbReference>
<organism evidence="11 12">
    <name type="scientific">Candidatus Bacteroides avicola</name>
    <dbReference type="NCBI Taxonomy" id="2838468"/>
    <lineage>
        <taxon>Bacteria</taxon>
        <taxon>Pseudomonadati</taxon>
        <taxon>Bacteroidota</taxon>
        <taxon>Bacteroidia</taxon>
        <taxon>Bacteroidales</taxon>
        <taxon>Bacteroidaceae</taxon>
        <taxon>Bacteroides</taxon>
    </lineage>
</organism>
<keyword evidence="5 7" id="KW-0472">Membrane</keyword>
<feature type="region of interest" description="Disordered" evidence="8">
    <location>
        <begin position="829"/>
        <end position="848"/>
    </location>
</feature>
<dbReference type="Pfam" id="PF14905">
    <property type="entry name" value="OMP_b-brl_3"/>
    <property type="match status" value="1"/>
</dbReference>
<keyword evidence="4 7" id="KW-0812">Transmembrane</keyword>
<dbReference type="InterPro" id="IPR036942">
    <property type="entry name" value="Beta-barrel_TonB_sf"/>
</dbReference>
<evidence type="ECO:0000256" key="4">
    <source>
        <dbReference type="ARBA" id="ARBA00022692"/>
    </source>
</evidence>
<evidence type="ECO:0000256" key="3">
    <source>
        <dbReference type="ARBA" id="ARBA00022452"/>
    </source>
</evidence>
<evidence type="ECO:0000256" key="9">
    <source>
        <dbReference type="SAM" id="SignalP"/>
    </source>
</evidence>
<keyword evidence="2 7" id="KW-0813">Transport</keyword>
<dbReference type="InterPro" id="IPR041700">
    <property type="entry name" value="OMP_b-brl_3"/>
</dbReference>
<comment type="caution">
    <text evidence="11">The sequence shown here is derived from an EMBL/GenBank/DDBJ whole genome shotgun (WGS) entry which is preliminary data.</text>
</comment>
<reference evidence="11" key="1">
    <citation type="journal article" date="2021" name="PeerJ">
        <title>Extensive microbial diversity within the chicken gut microbiome revealed by metagenomics and culture.</title>
        <authorList>
            <person name="Gilroy R."/>
            <person name="Ravi A."/>
            <person name="Getino M."/>
            <person name="Pursley I."/>
            <person name="Horton D.L."/>
            <person name="Alikhan N.F."/>
            <person name="Baker D."/>
            <person name="Gharbi K."/>
            <person name="Hall N."/>
            <person name="Watson M."/>
            <person name="Adriaenssens E.M."/>
            <person name="Foster-Nyarko E."/>
            <person name="Jarju S."/>
            <person name="Secka A."/>
            <person name="Antonio M."/>
            <person name="Oren A."/>
            <person name="Chaudhuri R.R."/>
            <person name="La Ragione R."/>
            <person name="Hildebrand F."/>
            <person name="Pallen M.J."/>
        </authorList>
    </citation>
    <scope>NUCLEOTIDE SEQUENCE</scope>
    <source>
        <strain evidence="11">ChiHjej12B11-9795</strain>
    </source>
</reference>
<evidence type="ECO:0000256" key="5">
    <source>
        <dbReference type="ARBA" id="ARBA00023136"/>
    </source>
</evidence>
<comment type="similarity">
    <text evidence="7">Belongs to the TonB-dependent receptor family.</text>
</comment>
<keyword evidence="6 7" id="KW-0998">Cell outer membrane</keyword>
<dbReference type="SUPFAM" id="SSF56935">
    <property type="entry name" value="Porins"/>
    <property type="match status" value="1"/>
</dbReference>
<keyword evidence="9" id="KW-0732">Signal</keyword>
<keyword evidence="3 7" id="KW-1134">Transmembrane beta strand</keyword>
<name>A0A9D2KU45_9BACE</name>
<keyword evidence="11" id="KW-0675">Receptor</keyword>
<accession>A0A9D2KU45</accession>
<dbReference type="AlphaFoldDB" id="A0A9D2KU45"/>
<sequence length="848" mass="93845">MKLKQMLLLLCLCVICGTATAQKQASFRVKGLVLDSLTLQGESYATVRLAKKAQPGKALKMVLTNDEGKFLVQGTGQGEFMVSVTSVGRNDIVRSFTVQEDGQEVDLGTLYFTSADNVLQEVEVVAQKPLVKADIDKITYNVADDPDSETNSLMEMLRKVPMVTVDGEDNIQVNGSSSFKVYVNGKPNNMMSNNPKEVLKSMPANTIKNIEVITNPGPKYDAEGVGGILNIITEGGGFEGYTVTVNGNGSNRGAGGGVFGTIQSGKLTVSARYNYDYGTSPRSYSGGNRRATEPSSTTANLDYEGSSKGDNQFQSGSLEASYEIDTLNLVSASFGLWGGGYDNHGSTGYVGTSSLASAPGDLYRYSLLNRGSSSWYSIDGSIDYQHIFPHVKNRMLTVSYKINTNPNASESYTEYDIDPNYSADWADYLKRLEDLYMDNSQNTVEHTAQVDFTTPIGKWHTLETGVKYIRRNNSSDNDRYERTSGMDDYVFDEEYSTHYRHQNDILAAYLGYALRWKKLSARAGLRYEHTIQNVKYLLGRGDDFRKHFNDAVPSMSVGWKLSDFSNVRVGYNMRIYRPGIWYLNPYLDDSNPSAVSQGNPDLDSEKNHSVDLSYSSFSQKFNINLSARYSFTNNSIQSVTNLVSEDDIPGLNPDNLTGKDVLYTTYRNIGKSRNANLNAYINWNASPNTRIYLNMSGGYVQMKGAGDLENHGWNFFGFGGAQQTFKHDWRLSLNAYGQTPYIMLQGKGSNFVGYSISLNKSFLKKRLTLSAYASNFFQKYQKYSSHTEGTGFRQENWNRYPQARVGLSISYRFGELKASVKKAARTISNDDVKSGGGGSSSSGGMGGE</sequence>
<feature type="region of interest" description="Disordered" evidence="8">
    <location>
        <begin position="280"/>
        <end position="314"/>
    </location>
</feature>
<dbReference type="Gene3D" id="2.170.130.10">
    <property type="entry name" value="TonB-dependent receptor, plug domain"/>
    <property type="match status" value="1"/>
</dbReference>
<dbReference type="InterPro" id="IPR037066">
    <property type="entry name" value="Plug_dom_sf"/>
</dbReference>
<dbReference type="PANTHER" id="PTHR40980">
    <property type="entry name" value="PLUG DOMAIN-CONTAINING PROTEIN"/>
    <property type="match status" value="1"/>
</dbReference>
<comment type="subcellular location">
    <subcellularLocation>
        <location evidence="1 7">Cell outer membrane</location>
        <topology evidence="1 7">Multi-pass membrane protein</topology>
    </subcellularLocation>
</comment>
<evidence type="ECO:0000256" key="1">
    <source>
        <dbReference type="ARBA" id="ARBA00004571"/>
    </source>
</evidence>
<feature type="compositionally biased region" description="Gly residues" evidence="8">
    <location>
        <begin position="834"/>
        <end position="848"/>
    </location>
</feature>
<feature type="signal peptide" evidence="9">
    <location>
        <begin position="1"/>
        <end position="21"/>
    </location>
</feature>
<feature type="domain" description="Outer membrane protein beta-barrel" evidence="10">
    <location>
        <begin position="393"/>
        <end position="811"/>
    </location>
</feature>
<dbReference type="InterPro" id="IPR039426">
    <property type="entry name" value="TonB-dep_rcpt-like"/>
</dbReference>
<evidence type="ECO:0000256" key="2">
    <source>
        <dbReference type="ARBA" id="ARBA00022448"/>
    </source>
</evidence>
<dbReference type="Proteomes" id="UP000823862">
    <property type="component" value="Unassembled WGS sequence"/>
</dbReference>
<evidence type="ECO:0000256" key="8">
    <source>
        <dbReference type="SAM" id="MobiDB-lite"/>
    </source>
</evidence>
<reference evidence="11" key="2">
    <citation type="submission" date="2021-04" db="EMBL/GenBank/DDBJ databases">
        <authorList>
            <person name="Gilroy R."/>
        </authorList>
    </citation>
    <scope>NUCLEOTIDE SEQUENCE</scope>
    <source>
        <strain evidence="11">ChiHjej12B11-9795</strain>
    </source>
</reference>
<dbReference type="PROSITE" id="PS52016">
    <property type="entry name" value="TONB_DEPENDENT_REC_3"/>
    <property type="match status" value="1"/>
</dbReference>
<evidence type="ECO:0000256" key="7">
    <source>
        <dbReference type="PROSITE-ProRule" id="PRU01360"/>
    </source>
</evidence>
<gene>
    <name evidence="11" type="ORF">H9950_02040</name>
</gene>
<dbReference type="GO" id="GO:0009279">
    <property type="term" value="C:cell outer membrane"/>
    <property type="evidence" value="ECO:0007669"/>
    <property type="project" value="UniProtKB-SubCell"/>
</dbReference>
<dbReference type="PANTHER" id="PTHR40980:SF4">
    <property type="entry name" value="TONB-DEPENDENT RECEPTOR-LIKE BETA-BARREL DOMAIN-CONTAINING PROTEIN"/>
    <property type="match status" value="1"/>
</dbReference>
<evidence type="ECO:0000313" key="11">
    <source>
        <dbReference type="EMBL" id="HJA84977.1"/>
    </source>
</evidence>